<protein>
    <submittedName>
        <fullName evidence="2">Aldo/keto reductase</fullName>
    </submittedName>
</protein>
<dbReference type="PANTHER" id="PTHR43312:SF1">
    <property type="entry name" value="NADP-DEPENDENT OXIDOREDUCTASE DOMAIN-CONTAINING PROTEIN"/>
    <property type="match status" value="1"/>
</dbReference>
<feature type="domain" description="NADP-dependent oxidoreductase" evidence="1">
    <location>
        <begin position="14"/>
        <end position="156"/>
    </location>
</feature>
<dbReference type="RefSeq" id="WP_208252843.1">
    <property type="nucleotide sequence ID" value="NZ_JAGEPF010000056.1"/>
</dbReference>
<accession>A0ABS3SBP6</accession>
<dbReference type="InterPro" id="IPR036812">
    <property type="entry name" value="NAD(P)_OxRdtase_dom_sf"/>
</dbReference>
<comment type="caution">
    <text evidence="2">The sequence shown here is derived from an EMBL/GenBank/DDBJ whole genome shotgun (WGS) entry which is preliminary data.</text>
</comment>
<evidence type="ECO:0000313" key="3">
    <source>
        <dbReference type="Proteomes" id="UP000680206"/>
    </source>
</evidence>
<organism evidence="2 3">
    <name type="scientific">Actinomadura violacea</name>
    <dbReference type="NCBI Taxonomy" id="2819934"/>
    <lineage>
        <taxon>Bacteria</taxon>
        <taxon>Bacillati</taxon>
        <taxon>Actinomycetota</taxon>
        <taxon>Actinomycetes</taxon>
        <taxon>Streptosporangiales</taxon>
        <taxon>Thermomonosporaceae</taxon>
        <taxon>Actinomadura</taxon>
    </lineage>
</organism>
<dbReference type="PANTHER" id="PTHR43312">
    <property type="entry name" value="D-THREO-ALDOSE 1-DEHYDROGENASE"/>
    <property type="match status" value="1"/>
</dbReference>
<sequence>MMAELGLGTYRCRDVTTAARAAIAAGVTVIDTAPVYAHGNAHDQLADLLLKHPGVRISTKAGHMTRRQARAAQQAGLITPKEAARCHCIAPAYLRHRITTNIAEIGRDRLDLLYLHNPEHDAHGDRDRLLKQITQAFTTFEEAAHQDDITGYGIATWSGFTSGAFTTQDIITAAQRAAGSTRTHLQAIQLPVSLIELTSVAKALHGVGPIAEAAEAGLEVWASAPLNGGELANLLTPDLAEFINAGFSHVAAALAVVASTPGITGALLSASTTAHWHEALRAFQGPAIPPTHLQEICRVLRT</sequence>
<dbReference type="EMBL" id="JAGEPF010000056">
    <property type="protein sequence ID" value="MBO2465998.1"/>
    <property type="molecule type" value="Genomic_DNA"/>
</dbReference>
<evidence type="ECO:0000259" key="1">
    <source>
        <dbReference type="Pfam" id="PF00248"/>
    </source>
</evidence>
<dbReference type="InterPro" id="IPR023210">
    <property type="entry name" value="NADP_OxRdtase_dom"/>
</dbReference>
<name>A0ABS3SBP6_9ACTN</name>
<dbReference type="InterPro" id="IPR053135">
    <property type="entry name" value="AKR2_Oxidoreductase"/>
</dbReference>
<evidence type="ECO:0000313" key="2">
    <source>
        <dbReference type="EMBL" id="MBO2465998.1"/>
    </source>
</evidence>
<reference evidence="2 3" key="1">
    <citation type="submission" date="2021-03" db="EMBL/GenBank/DDBJ databases">
        <title>Actinomadura violae sp. nov., isolated from lichen in Thailand.</title>
        <authorList>
            <person name="Kanchanasin P."/>
            <person name="Saeng-In P."/>
            <person name="Phongsopitanun W."/>
            <person name="Yuki M."/>
            <person name="Kudo T."/>
            <person name="Ohkuma M."/>
            <person name="Tanasupawat S."/>
        </authorList>
    </citation>
    <scope>NUCLEOTIDE SEQUENCE [LARGE SCALE GENOMIC DNA]</scope>
    <source>
        <strain evidence="2 3">LCR2-06</strain>
    </source>
</reference>
<gene>
    <name evidence="2" type="ORF">J4709_51420</name>
</gene>
<proteinExistence type="predicted"/>
<dbReference type="SUPFAM" id="SSF51430">
    <property type="entry name" value="NAD(P)-linked oxidoreductase"/>
    <property type="match status" value="1"/>
</dbReference>
<dbReference type="Gene3D" id="3.20.20.100">
    <property type="entry name" value="NADP-dependent oxidoreductase domain"/>
    <property type="match status" value="1"/>
</dbReference>
<keyword evidence="3" id="KW-1185">Reference proteome</keyword>
<dbReference type="Proteomes" id="UP000680206">
    <property type="component" value="Unassembled WGS sequence"/>
</dbReference>
<dbReference type="Pfam" id="PF00248">
    <property type="entry name" value="Aldo_ket_red"/>
    <property type="match status" value="1"/>
</dbReference>